<evidence type="ECO:0000313" key="8">
    <source>
        <dbReference type="EMBL" id="QIK41172.1"/>
    </source>
</evidence>
<keyword evidence="3" id="KW-1003">Cell membrane</keyword>
<dbReference type="EMBL" id="CP049811">
    <property type="protein sequence ID" value="QIK41172.1"/>
    <property type="molecule type" value="Genomic_DNA"/>
</dbReference>
<dbReference type="AlphaFoldDB" id="A0A6G7VML9"/>
<comment type="subcellular location">
    <subcellularLocation>
        <location evidence="1 7">Cell membrane</location>
        <topology evidence="1 7">Multi-pass membrane protein</topology>
    </subcellularLocation>
</comment>
<feature type="transmembrane region" description="Helical" evidence="7">
    <location>
        <begin position="6"/>
        <end position="28"/>
    </location>
</feature>
<dbReference type="InterPro" id="IPR002771">
    <property type="entry name" value="Multi_antbiot-R_MarC"/>
</dbReference>
<feature type="transmembrane region" description="Helical" evidence="7">
    <location>
        <begin position="178"/>
        <end position="196"/>
    </location>
</feature>
<accession>A0A6G7VML9</accession>
<dbReference type="Pfam" id="PF01914">
    <property type="entry name" value="MarC"/>
    <property type="match status" value="1"/>
</dbReference>
<feature type="transmembrane region" description="Helical" evidence="7">
    <location>
        <begin position="71"/>
        <end position="90"/>
    </location>
</feature>
<dbReference type="KEGG" id="mon:G8E03_10570"/>
<keyword evidence="4 7" id="KW-0812">Transmembrane</keyword>
<proteinExistence type="inferred from homology"/>
<dbReference type="RefSeq" id="WP_166191427.1">
    <property type="nucleotide sequence ID" value="NZ_CP049811.1"/>
</dbReference>
<dbReference type="Proteomes" id="UP000500791">
    <property type="component" value="Chromosome"/>
</dbReference>
<evidence type="ECO:0000256" key="3">
    <source>
        <dbReference type="ARBA" id="ARBA00022475"/>
    </source>
</evidence>
<evidence type="ECO:0000256" key="5">
    <source>
        <dbReference type="ARBA" id="ARBA00022989"/>
    </source>
</evidence>
<dbReference type="PANTHER" id="PTHR33508">
    <property type="entry name" value="UPF0056 MEMBRANE PROTEIN YHCE"/>
    <property type="match status" value="1"/>
</dbReference>
<evidence type="ECO:0000256" key="1">
    <source>
        <dbReference type="ARBA" id="ARBA00004651"/>
    </source>
</evidence>
<evidence type="ECO:0000256" key="4">
    <source>
        <dbReference type="ARBA" id="ARBA00022692"/>
    </source>
</evidence>
<evidence type="ECO:0000256" key="2">
    <source>
        <dbReference type="ARBA" id="ARBA00009784"/>
    </source>
</evidence>
<keyword evidence="5 7" id="KW-1133">Transmembrane helix</keyword>
<sequence>MTEIAITAFVTLFVIIDPIGLTPIFVALTPNMGRVERSKIAVQAVVIAFLILCSFAFFGEALLDAIGIGMPAFRISGGVLLFLIAVEMLFEKRNPRRSSQANDPEPERDPSVFPLALPLLAGPGAMATMVLLMGQAEDSLTAQFMLVGVMAGVLLIALVLFLISGFMERLMGRTGVNVITRILGVLLSALSVQFILDGLRASGLIGV</sequence>
<dbReference type="NCBIfam" id="TIGR00427">
    <property type="entry name" value="NAAT family transporter"/>
    <property type="match status" value="1"/>
</dbReference>
<reference evidence="8 9" key="1">
    <citation type="submission" date="2020-03" db="EMBL/GenBank/DDBJ databases">
        <title>Complete genome sequence of Monaibacterium sp. ALG8 with diverse plasmids.</title>
        <authorList>
            <person name="Sun C."/>
        </authorList>
    </citation>
    <scope>NUCLEOTIDE SEQUENCE [LARGE SCALE GENOMIC DNA]</scope>
    <source>
        <strain evidence="8 9">ALG8</strain>
    </source>
</reference>
<evidence type="ECO:0000256" key="6">
    <source>
        <dbReference type="ARBA" id="ARBA00023136"/>
    </source>
</evidence>
<dbReference type="GO" id="GO:0005886">
    <property type="term" value="C:plasma membrane"/>
    <property type="evidence" value="ECO:0007669"/>
    <property type="project" value="UniProtKB-SubCell"/>
</dbReference>
<gene>
    <name evidence="8" type="ORF">G8E03_10570</name>
</gene>
<dbReference type="PANTHER" id="PTHR33508:SF1">
    <property type="entry name" value="UPF0056 MEMBRANE PROTEIN YHCE"/>
    <property type="match status" value="1"/>
</dbReference>
<name>A0A6G7VML9_9RHOB</name>
<organism evidence="8 9">
    <name type="scientific">Pontivivens nitratireducens</name>
    <dbReference type="NCBI Taxonomy" id="2758038"/>
    <lineage>
        <taxon>Bacteria</taxon>
        <taxon>Pseudomonadati</taxon>
        <taxon>Pseudomonadota</taxon>
        <taxon>Alphaproteobacteria</taxon>
        <taxon>Rhodobacterales</taxon>
        <taxon>Paracoccaceae</taxon>
        <taxon>Pontivivens</taxon>
    </lineage>
</organism>
<feature type="transmembrane region" description="Helical" evidence="7">
    <location>
        <begin position="144"/>
        <end position="166"/>
    </location>
</feature>
<feature type="transmembrane region" description="Helical" evidence="7">
    <location>
        <begin position="40"/>
        <end position="59"/>
    </location>
</feature>
<protein>
    <recommendedName>
        <fullName evidence="7">UPF0056 membrane protein</fullName>
    </recommendedName>
</protein>
<keyword evidence="9" id="KW-1185">Reference proteome</keyword>
<evidence type="ECO:0000256" key="7">
    <source>
        <dbReference type="RuleBase" id="RU362048"/>
    </source>
</evidence>
<keyword evidence="6 7" id="KW-0472">Membrane</keyword>
<feature type="transmembrane region" description="Helical" evidence="7">
    <location>
        <begin position="111"/>
        <end position="132"/>
    </location>
</feature>
<comment type="similarity">
    <text evidence="2 7">Belongs to the UPF0056 (MarC) family.</text>
</comment>
<evidence type="ECO:0000313" key="9">
    <source>
        <dbReference type="Proteomes" id="UP000500791"/>
    </source>
</evidence>